<proteinExistence type="predicted"/>
<dbReference type="PANTHER" id="PTHR10465:SF0">
    <property type="entry name" value="SARCALUMENIN"/>
    <property type="match status" value="1"/>
</dbReference>
<protein>
    <submittedName>
        <fullName evidence="8">Small GTP-binding protein</fullName>
    </submittedName>
</protein>
<dbReference type="EMBL" id="SLXV01000002">
    <property type="protein sequence ID" value="TCP70471.1"/>
    <property type="molecule type" value="Genomic_DNA"/>
</dbReference>
<evidence type="ECO:0000256" key="4">
    <source>
        <dbReference type="ARBA" id="ARBA00023134"/>
    </source>
</evidence>
<dbReference type="CDD" id="cd09912">
    <property type="entry name" value="DLP_2"/>
    <property type="match status" value="2"/>
</dbReference>
<evidence type="ECO:0000313" key="9">
    <source>
        <dbReference type="Proteomes" id="UP000294746"/>
    </source>
</evidence>
<dbReference type="RefSeq" id="WP_131847605.1">
    <property type="nucleotide sequence ID" value="NZ_SLXV01000002.1"/>
</dbReference>
<evidence type="ECO:0000259" key="7">
    <source>
        <dbReference type="Pfam" id="PF00350"/>
    </source>
</evidence>
<dbReference type="SUPFAM" id="SSF52540">
    <property type="entry name" value="P-loop containing nucleoside triphosphate hydrolases"/>
    <property type="match status" value="2"/>
</dbReference>
<dbReference type="Gene3D" id="3.40.50.300">
    <property type="entry name" value="P-loop containing nucleotide triphosphate hydrolases"/>
    <property type="match status" value="2"/>
</dbReference>
<dbReference type="GO" id="GO:0005525">
    <property type="term" value="F:GTP binding"/>
    <property type="evidence" value="ECO:0007669"/>
    <property type="project" value="UniProtKB-KW"/>
</dbReference>
<evidence type="ECO:0000256" key="6">
    <source>
        <dbReference type="SAM" id="Coils"/>
    </source>
</evidence>
<dbReference type="InterPro" id="IPR045063">
    <property type="entry name" value="Dynamin_N"/>
</dbReference>
<comment type="subcellular location">
    <subcellularLocation>
        <location evidence="1">Membrane</location>
    </subcellularLocation>
</comment>
<feature type="coiled-coil region" evidence="6">
    <location>
        <begin position="972"/>
        <end position="999"/>
    </location>
</feature>
<keyword evidence="3" id="KW-0378">Hydrolase</keyword>
<keyword evidence="9" id="KW-1185">Reference proteome</keyword>
<evidence type="ECO:0000256" key="2">
    <source>
        <dbReference type="ARBA" id="ARBA00022741"/>
    </source>
</evidence>
<evidence type="ECO:0000256" key="5">
    <source>
        <dbReference type="ARBA" id="ARBA00023136"/>
    </source>
</evidence>
<evidence type="ECO:0000313" key="8">
    <source>
        <dbReference type="EMBL" id="TCP70471.1"/>
    </source>
</evidence>
<sequence length="1240" mass="143758">MIKKQHEILLHQLEYVSRRMKENDQMDYANKLQDLMRKVFQQEFSIAFCGHFSAGKSSMMNELFGEQILPTSPIPTSANVVEIRHGENQVTLVLTNGERYTFAGSYMDEDLRELCKNGEDIMAVEVSKESISLPKGVSLLDTPGVDSTDDAHRLATESSLHMADLILFMMDYNHVQSEGNLQFLKGLAERNKKIYIVINQIDKHRDQELSFISYQQNVKQTFENWDLQVEGIYYTSLRDIRHEHNELESLKCDLHKWIEHRAELSIQVVEAEAKYLIEQYLGQLADDRQEERNSWEQIIEGSGISGDEVERQVQQHRDKQAELSGRLEEVEVSFIKGVDEICKNAYLMPSEVRELGRDYLESLQPNFKVGFLFSAGKTHQEKQRRAQIFFTKLQETVYTQLELHIRNYTIQFCKQHGLFDEQMGQQIMSEKLELKPSLLEGAYKAGTGLTGNAVLVYTEDVANQMKRLVRNQALRWQSELINPRLKEQIKTEQDQLDEEASSLQQVVKAKDALGQIDLELMGERELLEQRWREPNLEETLDLSWIDEGRKQGTSHVSSSTDLLWQKLIKEDVSSTVKEAKPVRNEEHEEARTTPKSISFTDSSERNRIFLERVNEIEESLQEIRGVQTVLAEIHSKRGRAEKKQFTVALFGAFSAGKSSFANALIGAEILPVSPQPMTATINQIGPPDDRNAHGQVRLKVKSAETLLAELTAIYRLFHKEASHLDQAIQKIPSLLEMKNMTPSQKTVIPFLQALQEGIKWFTLHQGSEIQISLEQMEEYVANEKKSCFIEYANLYYDCLLTRQGITLVDTPGADSVHSRHTGVAFDYIRNADVILFVTYYNHAFSKADREFLIQLGRVKDSFAMDKMFFITNAADLARSKDELAEVQTYLQHQLLKFGIREPRMFAVSSLWGLLEKSKEQAELPAHAFLMDSGFAPFEQAFAQFVHHDLMNLSLHSIHQDVRRALQMTKQIIQTTQIGIEEKQNRQVELEKERVQVQQLIATYETGTDQQALQQEIHELFYYVQQRWFLRFQDEFPTIFHPGSLREDLGDIKAQLQACLLELIQFLQHDLLQEYRATTLRIEKWMRIRLEQHIRDIGEKVLAYPAGFQWSTEVTTAFSMPELAGVMENVDVSDFRKQMSHYRNAKAFFEKKERFQMRESMKQRLEELVIPEITVMEEKCGSHFQQVWQDEFHRLRAIASKQSTEYYEELQAMLSENVDLDHYQQTEAVLEGFIQQWNDVF</sequence>
<evidence type="ECO:0000256" key="1">
    <source>
        <dbReference type="ARBA" id="ARBA00004370"/>
    </source>
</evidence>
<evidence type="ECO:0000256" key="3">
    <source>
        <dbReference type="ARBA" id="ARBA00022801"/>
    </source>
</evidence>
<dbReference type="Pfam" id="PF00350">
    <property type="entry name" value="Dynamin_N"/>
    <property type="match status" value="2"/>
</dbReference>
<comment type="caution">
    <text evidence="8">The sequence shown here is derived from an EMBL/GenBank/DDBJ whole genome shotgun (WGS) entry which is preliminary data.</text>
</comment>
<dbReference type="AlphaFoldDB" id="A0A4V2SYJ7"/>
<reference evidence="8 9" key="1">
    <citation type="submission" date="2019-03" db="EMBL/GenBank/DDBJ databases">
        <title>Genomic Encyclopedia of Type Strains, Phase IV (KMG-IV): sequencing the most valuable type-strain genomes for metagenomic binning, comparative biology and taxonomic classification.</title>
        <authorList>
            <person name="Goeker M."/>
        </authorList>
    </citation>
    <scope>NUCLEOTIDE SEQUENCE [LARGE SCALE GENOMIC DNA]</scope>
    <source>
        <strain evidence="8 9">DSM 46831</strain>
    </source>
</reference>
<keyword evidence="6" id="KW-0175">Coiled coil</keyword>
<keyword evidence="2" id="KW-0547">Nucleotide-binding</keyword>
<keyword evidence="5" id="KW-0472">Membrane</keyword>
<dbReference type="PANTHER" id="PTHR10465">
    <property type="entry name" value="TRANSMEMBRANE GTPASE FZO1"/>
    <property type="match status" value="1"/>
</dbReference>
<keyword evidence="4" id="KW-0342">GTP-binding</keyword>
<dbReference type="OrthoDB" id="5477114at2"/>
<dbReference type="GO" id="GO:0016020">
    <property type="term" value="C:membrane"/>
    <property type="evidence" value="ECO:0007669"/>
    <property type="project" value="UniProtKB-SubCell"/>
</dbReference>
<organism evidence="8 9">
    <name type="scientific">Baia soyae</name>
    <dbReference type="NCBI Taxonomy" id="1544746"/>
    <lineage>
        <taxon>Bacteria</taxon>
        <taxon>Bacillati</taxon>
        <taxon>Bacillota</taxon>
        <taxon>Bacilli</taxon>
        <taxon>Bacillales</taxon>
        <taxon>Thermoactinomycetaceae</taxon>
        <taxon>Baia</taxon>
    </lineage>
</organism>
<dbReference type="Proteomes" id="UP000294746">
    <property type="component" value="Unassembled WGS sequence"/>
</dbReference>
<feature type="domain" description="Dynamin N-terminal" evidence="7">
    <location>
        <begin position="647"/>
        <end position="871"/>
    </location>
</feature>
<feature type="domain" description="Dynamin N-terminal" evidence="7">
    <location>
        <begin position="46"/>
        <end position="201"/>
    </location>
</feature>
<dbReference type="InterPro" id="IPR027094">
    <property type="entry name" value="Mitofusin_fam"/>
</dbReference>
<dbReference type="GO" id="GO:0003924">
    <property type="term" value="F:GTPase activity"/>
    <property type="evidence" value="ECO:0007669"/>
    <property type="project" value="InterPro"/>
</dbReference>
<accession>A0A4V2SYJ7</accession>
<dbReference type="InterPro" id="IPR027417">
    <property type="entry name" value="P-loop_NTPase"/>
</dbReference>
<name>A0A4V2SYJ7_9BACL</name>
<gene>
    <name evidence="8" type="ORF">EDD57_102113</name>
</gene>